<comment type="caution">
    <text evidence="2">The sequence shown here is derived from an EMBL/GenBank/DDBJ whole genome shotgun (WGS) entry which is preliminary data.</text>
</comment>
<gene>
    <name evidence="2" type="ORF">HBF32_06680</name>
</gene>
<accession>A0A7X5TQ51</accession>
<dbReference type="AlphaFoldDB" id="A0A7X5TQ51"/>
<dbReference type="Pfam" id="PF10908">
    <property type="entry name" value="Tlde1_dom"/>
    <property type="match status" value="1"/>
</dbReference>
<protein>
    <submittedName>
        <fullName evidence="2">DUF2778 domain-containing protein</fullName>
    </submittedName>
</protein>
<dbReference type="InterPro" id="IPR021225">
    <property type="entry name" value="Tlde1_dom"/>
</dbReference>
<organism evidence="2 3">
    <name type="scientific">Luteibacter yeojuensis</name>
    <dbReference type="NCBI Taxonomy" id="345309"/>
    <lineage>
        <taxon>Bacteria</taxon>
        <taxon>Pseudomonadati</taxon>
        <taxon>Pseudomonadota</taxon>
        <taxon>Gammaproteobacteria</taxon>
        <taxon>Lysobacterales</taxon>
        <taxon>Rhodanobacteraceae</taxon>
        <taxon>Luteibacter</taxon>
    </lineage>
</organism>
<dbReference type="Proteomes" id="UP000518878">
    <property type="component" value="Unassembled WGS sequence"/>
</dbReference>
<sequence>MPGFGLCYPAVSGRLTSDGFRYAVDRQRLSNEGPIPEGVYWVAPAELWSNAWYRPVSRSAWGNHRLTIHPFPETETHGRGGFFIHGGTTPGSAGCIDLWGHMDRFAKDLKEKVDGRENIYCILTVNYNLQHRT</sequence>
<evidence type="ECO:0000259" key="1">
    <source>
        <dbReference type="Pfam" id="PF10908"/>
    </source>
</evidence>
<dbReference type="EMBL" id="JAAQTL010000001">
    <property type="protein sequence ID" value="NID15152.1"/>
    <property type="molecule type" value="Genomic_DNA"/>
</dbReference>
<reference evidence="2 3" key="1">
    <citation type="journal article" date="2006" name="Int. J. Syst. Evol. Microbiol.">
        <title>Dyella yeojuensis sp. nov., isolated from greenhouse soil in Korea.</title>
        <authorList>
            <person name="Kim B.Y."/>
            <person name="Weon H.Y."/>
            <person name="Lee K.H."/>
            <person name="Seok S.J."/>
            <person name="Kwon S.W."/>
            <person name="Go S.J."/>
            <person name="Stackebrandt E."/>
        </authorList>
    </citation>
    <scope>NUCLEOTIDE SEQUENCE [LARGE SCALE GENOMIC DNA]</scope>
    <source>
        <strain evidence="2 3">DSM 17673</strain>
    </source>
</reference>
<keyword evidence="3" id="KW-1185">Reference proteome</keyword>
<evidence type="ECO:0000313" key="3">
    <source>
        <dbReference type="Proteomes" id="UP000518878"/>
    </source>
</evidence>
<name>A0A7X5TQ51_9GAMM</name>
<evidence type="ECO:0000313" key="2">
    <source>
        <dbReference type="EMBL" id="NID15152.1"/>
    </source>
</evidence>
<proteinExistence type="predicted"/>
<feature type="domain" description="Tlde1" evidence="1">
    <location>
        <begin position="24"/>
        <end position="98"/>
    </location>
</feature>